<sequence>MTREEGSYVSVVGSLGRDLAACSKWESLKEIEKGKWYRWNIDTPYYEATTRLRVAAAVEDLAASSGPGGSEEAVVGVFDIASEEEWSKLRRGLEGRRDDHEAVETKVVLACLSDPKQSLEKEEDEGGWLSKCYDWCLENGFEYVEASVGSEELDESLTLYGDKQGVSRLVEVLHCHRWPGQTLKERQVRHHHQGEEEEEEEEAPPTSGDPTGDLEDFESLLAKVASARDQSAQLSDEERRKNAEKMLFKIMGHLGIEDEDEEGQEDLKQ</sequence>
<dbReference type="PANTHER" id="PTHR14659">
    <property type="entry name" value="ALPHA- AND GAMMA-ADAPTIN-BINDING PROTEIN P34"/>
    <property type="match status" value="1"/>
</dbReference>
<dbReference type="EMBL" id="CP031045">
    <property type="protein sequence ID" value="QDZ24226.1"/>
    <property type="molecule type" value="Genomic_DNA"/>
</dbReference>
<gene>
    <name evidence="2" type="ORF">A3770_12p67440</name>
</gene>
<proteinExistence type="predicted"/>
<dbReference type="Proteomes" id="UP000316726">
    <property type="component" value="Chromosome 12"/>
</dbReference>
<dbReference type="PANTHER" id="PTHR14659:SF1">
    <property type="entry name" value="ALPHA- AND GAMMA-ADAPTIN-BINDING PROTEIN P34"/>
    <property type="match status" value="1"/>
</dbReference>
<organism evidence="2 3">
    <name type="scientific">Chloropicon primus</name>
    <dbReference type="NCBI Taxonomy" id="1764295"/>
    <lineage>
        <taxon>Eukaryota</taxon>
        <taxon>Viridiplantae</taxon>
        <taxon>Chlorophyta</taxon>
        <taxon>Chloropicophyceae</taxon>
        <taxon>Chloropicales</taxon>
        <taxon>Chloropicaceae</taxon>
        <taxon>Chloropicon</taxon>
    </lineage>
</organism>
<feature type="region of interest" description="Disordered" evidence="1">
    <location>
        <begin position="184"/>
        <end position="215"/>
    </location>
</feature>
<dbReference type="Gene3D" id="3.40.50.11960">
    <property type="match status" value="1"/>
</dbReference>
<dbReference type="InterPro" id="IPR019341">
    <property type="entry name" value="Alpha/Gamma-adaptin-bd_p34"/>
</dbReference>
<dbReference type="OrthoDB" id="10261384at2759"/>
<reference evidence="2 3" key="1">
    <citation type="submission" date="2018-07" db="EMBL/GenBank/DDBJ databases">
        <title>The complete nuclear genome of the prasinophyte Chloropicon primus (CCMP1205).</title>
        <authorList>
            <person name="Pombert J.-F."/>
            <person name="Otis C."/>
            <person name="Turmel M."/>
            <person name="Lemieux C."/>
        </authorList>
    </citation>
    <scope>NUCLEOTIDE SEQUENCE [LARGE SCALE GENOMIC DNA]</scope>
    <source>
        <strain evidence="2 3">CCMP1205</strain>
    </source>
</reference>
<dbReference type="AlphaFoldDB" id="A0A5B8MVC0"/>
<dbReference type="STRING" id="1764295.A0A5B8MVC0"/>
<keyword evidence="3" id="KW-1185">Reference proteome</keyword>
<accession>A0A5B8MVC0</accession>
<protein>
    <submittedName>
        <fullName evidence="2">Alpha/gamma-adaptin-binding protein</fullName>
    </submittedName>
</protein>
<dbReference type="Pfam" id="PF10199">
    <property type="entry name" value="Adaptin_binding"/>
    <property type="match status" value="1"/>
</dbReference>
<name>A0A5B8MVC0_9CHLO</name>
<evidence type="ECO:0000256" key="1">
    <source>
        <dbReference type="SAM" id="MobiDB-lite"/>
    </source>
</evidence>
<evidence type="ECO:0000313" key="3">
    <source>
        <dbReference type="Proteomes" id="UP000316726"/>
    </source>
</evidence>
<evidence type="ECO:0000313" key="2">
    <source>
        <dbReference type="EMBL" id="QDZ24226.1"/>
    </source>
</evidence>